<feature type="region of interest" description="Disordered" evidence="1">
    <location>
        <begin position="415"/>
        <end position="458"/>
    </location>
</feature>
<accession>A0A4S8QM48</accession>
<dbReference type="AlphaFoldDB" id="A0A4S8QM48"/>
<feature type="compositionally biased region" description="Basic and acidic residues" evidence="1">
    <location>
        <begin position="372"/>
        <end position="390"/>
    </location>
</feature>
<feature type="compositionally biased region" description="Basic and acidic residues" evidence="1">
    <location>
        <begin position="10"/>
        <end position="36"/>
    </location>
</feature>
<keyword evidence="3" id="KW-1185">Reference proteome</keyword>
<evidence type="ECO:0000313" key="3">
    <source>
        <dbReference type="Proteomes" id="UP000308671"/>
    </source>
</evidence>
<feature type="region of interest" description="Disordered" evidence="1">
    <location>
        <begin position="1"/>
        <end position="150"/>
    </location>
</feature>
<feature type="compositionally biased region" description="Polar residues" evidence="1">
    <location>
        <begin position="353"/>
        <end position="365"/>
    </location>
</feature>
<feature type="region of interest" description="Disordered" evidence="1">
    <location>
        <begin position="594"/>
        <end position="787"/>
    </location>
</feature>
<feature type="compositionally biased region" description="Basic residues" evidence="1">
    <location>
        <begin position="637"/>
        <end position="647"/>
    </location>
</feature>
<feature type="compositionally biased region" description="Basic and acidic residues" evidence="1">
    <location>
        <begin position="594"/>
        <end position="615"/>
    </location>
</feature>
<feature type="compositionally biased region" description="Basic and acidic residues" evidence="1">
    <location>
        <begin position="661"/>
        <end position="671"/>
    </location>
</feature>
<feature type="compositionally biased region" description="Polar residues" evidence="1">
    <location>
        <begin position="707"/>
        <end position="724"/>
    </location>
</feature>
<organism evidence="2 3">
    <name type="scientific">Botrytis galanthina</name>
    <dbReference type="NCBI Taxonomy" id="278940"/>
    <lineage>
        <taxon>Eukaryota</taxon>
        <taxon>Fungi</taxon>
        <taxon>Dikarya</taxon>
        <taxon>Ascomycota</taxon>
        <taxon>Pezizomycotina</taxon>
        <taxon>Leotiomycetes</taxon>
        <taxon>Helotiales</taxon>
        <taxon>Sclerotiniaceae</taxon>
        <taxon>Botrytis</taxon>
    </lineage>
</organism>
<evidence type="ECO:0000313" key="2">
    <source>
        <dbReference type="EMBL" id="THV45898.1"/>
    </source>
</evidence>
<feature type="compositionally biased region" description="Low complexity" evidence="1">
    <location>
        <begin position="427"/>
        <end position="453"/>
    </location>
</feature>
<protein>
    <recommendedName>
        <fullName evidence="4">Nuclear RNA binding protein</fullName>
    </recommendedName>
</protein>
<sequence length="787" mass="88895">MASYKTPRRQSMDHPMGESPFDDARHSIDSRPDSKGSKRLYSNRNARPTILGNDGEGGCFLGPAFDHDEEYPDEKRHRSENWPLPSAHVQQEALIPPSRVSSRAQSRTSQRSRKSTASPQPSRPSLQRSRPSRFMEGSMNDKVSKLPPTPYLYHEEELRERYIEDELMGNNGQTTPGRKMAKPRGFMLHSNVSMGAESSLAGNSDTSRQSTIFRFGSKIAASIKPSNWKIFSKSQKVPEETPQQRAIREQKEKAEKMYHELKTDNYFRKRAIVQQPGFNAVRHSMDQTPRIKHDSGVELNDRYHSRDNLPLGDKRQSRLNASTQDFYIDSPGSKMSAPVDASTPRSIFHRKTPSMSNLRNMTSREWMSRPALPEDPRSVRKVPSRKEFQRQQKLVKRVSDLETKLEEARRQLTDTFAEPLPDEHTYQPPDFQQQRSYQQSYQQQPSQSHPPSSDRFGRARFVPGALATLPSERLLSSYINPTVDFNDNENFYNIGTAITTQDSMDHISTGPTDLFKTSEIRPVQTSQPPITAPEEGSEYVLSSIESESDSEMSDVHHAQTIVRGGSVNSAKMAVEVKPTNSRILSQQAFIEEHSFETKADQTRTGKKKSAEKDGAFRPTPESESDTESGPDLDVKPLKKVRSSRTRKFINEKSPYTGPSSPEKRVVSDGTHKSTARQPLPGRGTERPRSILVKLRIPKDSPPDNTDGDSLSYTKTRRAPSSQSEPKVDSADQETILPLTFYGVPPVPRIPQHVRLPSGEMLNTNEARSQHTQASQEPGDWPDDLEIF</sequence>
<feature type="compositionally biased region" description="Polar residues" evidence="1">
    <location>
        <begin position="760"/>
        <end position="775"/>
    </location>
</feature>
<evidence type="ECO:0008006" key="4">
    <source>
        <dbReference type="Google" id="ProtNLM"/>
    </source>
</evidence>
<evidence type="ECO:0000256" key="1">
    <source>
        <dbReference type="SAM" id="MobiDB-lite"/>
    </source>
</evidence>
<dbReference type="OrthoDB" id="5226996at2759"/>
<dbReference type="Proteomes" id="UP000308671">
    <property type="component" value="Unassembled WGS sequence"/>
</dbReference>
<gene>
    <name evidence="2" type="ORF">BGAL_0439g00020</name>
</gene>
<reference evidence="2 3" key="1">
    <citation type="submission" date="2017-12" db="EMBL/GenBank/DDBJ databases">
        <title>Comparative genomics of Botrytis spp.</title>
        <authorList>
            <person name="Valero-Jimenez C.A."/>
            <person name="Tapia P."/>
            <person name="Veloso J."/>
            <person name="Silva-Moreno E."/>
            <person name="Staats M."/>
            <person name="Valdes J.H."/>
            <person name="Van Kan J.A.L."/>
        </authorList>
    </citation>
    <scope>NUCLEOTIDE SEQUENCE [LARGE SCALE GENOMIC DNA]</scope>
    <source>
        <strain evidence="2 3">MUCL435</strain>
    </source>
</reference>
<name>A0A4S8QM48_9HELO</name>
<feature type="region of interest" description="Disordered" evidence="1">
    <location>
        <begin position="326"/>
        <end position="395"/>
    </location>
</feature>
<dbReference type="EMBL" id="PQXL01000438">
    <property type="protein sequence ID" value="THV45898.1"/>
    <property type="molecule type" value="Genomic_DNA"/>
</dbReference>
<feature type="compositionally biased region" description="Low complexity" evidence="1">
    <location>
        <begin position="98"/>
        <end position="129"/>
    </location>
</feature>
<proteinExistence type="predicted"/>
<comment type="caution">
    <text evidence="2">The sequence shown here is derived from an EMBL/GenBank/DDBJ whole genome shotgun (WGS) entry which is preliminary data.</text>
</comment>